<gene>
    <name evidence="1" type="ORF">SLEP1_g45188</name>
</gene>
<dbReference type="EMBL" id="BPVZ01000120">
    <property type="protein sequence ID" value="GKV37126.1"/>
    <property type="molecule type" value="Genomic_DNA"/>
</dbReference>
<proteinExistence type="predicted"/>
<evidence type="ECO:0000313" key="2">
    <source>
        <dbReference type="Proteomes" id="UP001054252"/>
    </source>
</evidence>
<sequence>MKNGGAHRICHRFIVAAASFYPPKNALFGHGFSEFLL</sequence>
<organism evidence="1 2">
    <name type="scientific">Rubroshorea leprosula</name>
    <dbReference type="NCBI Taxonomy" id="152421"/>
    <lineage>
        <taxon>Eukaryota</taxon>
        <taxon>Viridiplantae</taxon>
        <taxon>Streptophyta</taxon>
        <taxon>Embryophyta</taxon>
        <taxon>Tracheophyta</taxon>
        <taxon>Spermatophyta</taxon>
        <taxon>Magnoliopsida</taxon>
        <taxon>eudicotyledons</taxon>
        <taxon>Gunneridae</taxon>
        <taxon>Pentapetalae</taxon>
        <taxon>rosids</taxon>
        <taxon>malvids</taxon>
        <taxon>Malvales</taxon>
        <taxon>Dipterocarpaceae</taxon>
        <taxon>Rubroshorea</taxon>
    </lineage>
</organism>
<comment type="caution">
    <text evidence="1">The sequence shown here is derived from an EMBL/GenBank/DDBJ whole genome shotgun (WGS) entry which is preliminary data.</text>
</comment>
<name>A0AAV5LIF9_9ROSI</name>
<dbReference type="AlphaFoldDB" id="A0AAV5LIF9"/>
<evidence type="ECO:0000313" key="1">
    <source>
        <dbReference type="EMBL" id="GKV37126.1"/>
    </source>
</evidence>
<keyword evidence="2" id="KW-1185">Reference proteome</keyword>
<accession>A0AAV5LIF9</accession>
<reference evidence="1 2" key="1">
    <citation type="journal article" date="2021" name="Commun. Biol.">
        <title>The genome of Shorea leprosula (Dipterocarpaceae) highlights the ecological relevance of drought in aseasonal tropical rainforests.</title>
        <authorList>
            <person name="Ng K.K.S."/>
            <person name="Kobayashi M.J."/>
            <person name="Fawcett J.A."/>
            <person name="Hatakeyama M."/>
            <person name="Paape T."/>
            <person name="Ng C.H."/>
            <person name="Ang C.C."/>
            <person name="Tnah L.H."/>
            <person name="Lee C.T."/>
            <person name="Nishiyama T."/>
            <person name="Sese J."/>
            <person name="O'Brien M.J."/>
            <person name="Copetti D."/>
            <person name="Mohd Noor M.I."/>
            <person name="Ong R.C."/>
            <person name="Putra M."/>
            <person name="Sireger I.Z."/>
            <person name="Indrioko S."/>
            <person name="Kosugi Y."/>
            <person name="Izuno A."/>
            <person name="Isagi Y."/>
            <person name="Lee S.L."/>
            <person name="Shimizu K.K."/>
        </authorList>
    </citation>
    <scope>NUCLEOTIDE SEQUENCE [LARGE SCALE GENOMIC DNA]</scope>
    <source>
        <strain evidence="1">214</strain>
    </source>
</reference>
<protein>
    <submittedName>
        <fullName evidence="1">Uncharacterized protein</fullName>
    </submittedName>
</protein>
<dbReference type="Proteomes" id="UP001054252">
    <property type="component" value="Unassembled WGS sequence"/>
</dbReference>